<evidence type="ECO:0000256" key="1">
    <source>
        <dbReference type="SAM" id="Coils"/>
    </source>
</evidence>
<feature type="region of interest" description="Disordered" evidence="2">
    <location>
        <begin position="225"/>
        <end position="292"/>
    </location>
</feature>
<dbReference type="Proteomes" id="UP000593567">
    <property type="component" value="Unassembled WGS sequence"/>
</dbReference>
<protein>
    <submittedName>
        <fullName evidence="3">Uncharacterized protein</fullName>
    </submittedName>
</protein>
<feature type="coiled-coil region" evidence="1">
    <location>
        <begin position="2"/>
        <end position="43"/>
    </location>
</feature>
<accession>A0A7J7KR04</accession>
<comment type="caution">
    <text evidence="3">The sequence shown here is derived from an EMBL/GenBank/DDBJ whole genome shotgun (WGS) entry which is preliminary data.</text>
</comment>
<proteinExistence type="predicted"/>
<organism evidence="3 4">
    <name type="scientific">Bugula neritina</name>
    <name type="common">Brown bryozoan</name>
    <name type="synonym">Sertularia neritina</name>
    <dbReference type="NCBI Taxonomy" id="10212"/>
    <lineage>
        <taxon>Eukaryota</taxon>
        <taxon>Metazoa</taxon>
        <taxon>Spiralia</taxon>
        <taxon>Lophotrochozoa</taxon>
        <taxon>Bryozoa</taxon>
        <taxon>Gymnolaemata</taxon>
        <taxon>Cheilostomatida</taxon>
        <taxon>Flustrina</taxon>
        <taxon>Buguloidea</taxon>
        <taxon>Bugulidae</taxon>
        <taxon>Bugula</taxon>
    </lineage>
</organism>
<reference evidence="3" key="1">
    <citation type="submission" date="2020-06" db="EMBL/GenBank/DDBJ databases">
        <title>Draft genome of Bugula neritina, a colonial animal packing powerful symbionts and potential medicines.</title>
        <authorList>
            <person name="Rayko M."/>
        </authorList>
    </citation>
    <scope>NUCLEOTIDE SEQUENCE [LARGE SCALE GENOMIC DNA]</scope>
    <source>
        <strain evidence="3">Kwan_BN1</strain>
    </source>
</reference>
<sequence length="292" mass="31697">MLKELQAENISLKRRLKEESAARLAAEDRALELARENRRLQTQLRHASHTDAAGDEELFTQIEAAFAKFNQFLDVVRDTGLGHLIQEAGLDTFAGTSSPIPAPLQSQSPRQPNISHSYSDYVLKRQIALQSDDIIKPTPDSDSPKKTYSEIMTDGNVLALAAAVRSAEQAEAFVESPTKAKKKRKDKSKADGKSEAAEMITESALSPGTFKIKAFELKDVSELETPKLTPRATAAVDVMKSTEGFPDLPDDLIEEDKSSGRLSSGADKQTSFSSKQAPASGKQAPAELISSP</sequence>
<gene>
    <name evidence="3" type="ORF">EB796_001123</name>
</gene>
<feature type="region of interest" description="Disordered" evidence="2">
    <location>
        <begin position="96"/>
        <end position="115"/>
    </location>
</feature>
<dbReference type="AlphaFoldDB" id="A0A7J7KR04"/>
<keyword evidence="1" id="KW-0175">Coiled coil</keyword>
<feature type="compositionally biased region" description="Polar residues" evidence="2">
    <location>
        <begin position="260"/>
        <end position="277"/>
    </location>
</feature>
<dbReference type="EMBL" id="VXIV02000128">
    <property type="protein sequence ID" value="KAF6040568.1"/>
    <property type="molecule type" value="Genomic_DNA"/>
</dbReference>
<name>A0A7J7KR04_BUGNE</name>
<evidence type="ECO:0000313" key="4">
    <source>
        <dbReference type="Proteomes" id="UP000593567"/>
    </source>
</evidence>
<evidence type="ECO:0000256" key="2">
    <source>
        <dbReference type="SAM" id="MobiDB-lite"/>
    </source>
</evidence>
<keyword evidence="4" id="KW-1185">Reference proteome</keyword>
<evidence type="ECO:0000313" key="3">
    <source>
        <dbReference type="EMBL" id="KAF6040568.1"/>
    </source>
</evidence>
<feature type="region of interest" description="Disordered" evidence="2">
    <location>
        <begin position="171"/>
        <end position="200"/>
    </location>
</feature>